<comment type="caution">
    <text evidence="1">The sequence shown here is derived from an EMBL/GenBank/DDBJ whole genome shotgun (WGS) entry which is preliminary data.</text>
</comment>
<keyword evidence="2" id="KW-1185">Reference proteome</keyword>
<evidence type="ECO:0000313" key="2">
    <source>
        <dbReference type="Proteomes" id="UP001150581"/>
    </source>
</evidence>
<organism evidence="1 2">
    <name type="scientific">Kickxella alabastrina</name>
    <dbReference type="NCBI Taxonomy" id="61397"/>
    <lineage>
        <taxon>Eukaryota</taxon>
        <taxon>Fungi</taxon>
        <taxon>Fungi incertae sedis</taxon>
        <taxon>Zoopagomycota</taxon>
        <taxon>Kickxellomycotina</taxon>
        <taxon>Kickxellomycetes</taxon>
        <taxon>Kickxellales</taxon>
        <taxon>Kickxellaceae</taxon>
        <taxon>Kickxella</taxon>
    </lineage>
</organism>
<dbReference type="Proteomes" id="UP001150581">
    <property type="component" value="Unassembled WGS sequence"/>
</dbReference>
<proteinExistence type="predicted"/>
<gene>
    <name evidence="1" type="ORF">LPJ66_001266</name>
</gene>
<protein>
    <submittedName>
        <fullName evidence="1">Uncharacterized protein</fullName>
    </submittedName>
</protein>
<accession>A0ACC1ITP8</accession>
<evidence type="ECO:0000313" key="1">
    <source>
        <dbReference type="EMBL" id="KAJ1900754.1"/>
    </source>
</evidence>
<reference evidence="1" key="1">
    <citation type="submission" date="2022-07" db="EMBL/GenBank/DDBJ databases">
        <title>Phylogenomic reconstructions and comparative analyses of Kickxellomycotina fungi.</title>
        <authorList>
            <person name="Reynolds N.K."/>
            <person name="Stajich J.E."/>
            <person name="Barry K."/>
            <person name="Grigoriev I.V."/>
            <person name="Crous P."/>
            <person name="Smith M.E."/>
        </authorList>
    </citation>
    <scope>NUCLEOTIDE SEQUENCE</scope>
    <source>
        <strain evidence="1">Benny 63K</strain>
    </source>
</reference>
<sequence length="620" mass="68943">MSERTNSTRNRRPSIDWLQELRPELRNVVRESIGEMLLRETPLQEGSVASMGLLESLLPTSDAGPIRTRLSERANTQDHSTTRALSTRTSNTSADPSALDTNRRGLRMDMYRVLSEMDGRRQSLLETSRVGRNSVVAQTGFDSGEADANELEVNSAMDGWTFVNMRSRDIYNASNGEGPSPPRTRRRLNTEHGRSLQNNALSSRRAALAPATAALVRQEGDSYANDDAETEAETEAEAESGYSGYGDFSPPIARNAIVMFDDDDVDEDINDSYASENEYDVDDEEQALWDGMGPDDFADIPEGGEEFDDWFVTNFRGNPFHARTARFNEMVVANNRSVATDVSTAARATAASARSARGGAQVSVTVRQQWAKDRTWKPYIYHPAAVNSNNSIRDTYIGIKMHTLRGMQGEQSRLYSVHSEIRPLSMKCSNADDTGHGTLDNIFLSNSTAFVTSRATNVNLELSFVEENGLPRHTIVERIMIQASLSRFPPCTELMFFASSRRCTFSELEQYDNYTFAQYEQLAARIESQNSATSASASAGDSGDAIQVKNLMCDPLPIAYFWLAHEEGYKQLQVLPQGVACKYLYVKMLRGARGSKSMTLQTVRIFGWNGPRAFYEAALC</sequence>
<name>A0ACC1ITP8_9FUNG</name>
<dbReference type="EMBL" id="JANBPG010000062">
    <property type="protein sequence ID" value="KAJ1900754.1"/>
    <property type="molecule type" value="Genomic_DNA"/>
</dbReference>